<sequence length="692" mass="78080">MLNLTKQSEGHKQKLSVSDDEVARLRAEVEGLRQAAETTLSKQAVIKLEEQNTKLQDKLLRKEAEFVELDLKHQENEKLIGQLRLDLSQRKEQIVEKFIEIPVESEAAKLELAYYKSEAKELTQTINRVKNEHRTELAACETKYQETIAGMQSEISDARGQYTKFSAMLKSRDEKEEEANNRHKTVVDGLEKQLKQKKSELTKLRQDMVDKVVELEQRRDTDLENLQLSLTQNMADAAKENKRLKERLGEVQPQLDELRADYLHMRELCVQLQQLNKSETISVAKQLNNAISQVNEHNKDLVRKYRKEVALRKKYHNELVELKGNIRVFCRVRPVIKEDGISPHTVLTADVDDEDVLVVENSKGRTQQFDVDKLFLPEMSQEKVFDEVKALVTSCVDGYHVCIFAYGQTGSGKTYTMEGPSSDPGINQRALALLFEQAADRSTDWSFDIKVSVLEIYNETVRDLLSSDPSDKLDIKLNQDGNLHVPGLSWVQVKNVNEVNQTFELGHQNRATASTNMNEYSSRSHALLCVEVTGLNRTTGAKTLGKLHLVDLAGSERVSKSGADGARLKEAQSINKSLSALGDVIAALRSRQNFVPYRNSKLTYLLQESLGGDSKVLMIVQVAPVERHVNETLCSLNFAQRVRSVELGAAGRKLESAEVTALKGRLAHYENSSPLSTPTKQTTPYGTPARRK</sequence>
<dbReference type="PROSITE" id="PS50067">
    <property type="entry name" value="KINESIN_MOTOR_2"/>
    <property type="match status" value="1"/>
</dbReference>
<evidence type="ECO:0000256" key="5">
    <source>
        <dbReference type="ARBA" id="ARBA00022553"/>
    </source>
</evidence>
<feature type="binding site" evidence="16">
    <location>
        <begin position="407"/>
        <end position="414"/>
    </location>
    <ligand>
        <name>ATP</name>
        <dbReference type="ChEBI" id="CHEBI:30616"/>
    </ligand>
</feature>
<feature type="compositionally biased region" description="Polar residues" evidence="19">
    <location>
        <begin position="670"/>
        <end position="685"/>
    </location>
</feature>
<evidence type="ECO:0000256" key="14">
    <source>
        <dbReference type="ARBA" id="ARBA00023329"/>
    </source>
</evidence>
<accession>A0A7J7J2B2</accession>
<dbReference type="EMBL" id="VXIV02003210">
    <property type="protein sequence ID" value="KAF6019824.1"/>
    <property type="molecule type" value="Genomic_DNA"/>
</dbReference>
<keyword evidence="13" id="KW-0206">Cytoskeleton</keyword>
<name>A0A7J7J2B2_BUGNE</name>
<comment type="subcellular location">
    <subcellularLocation>
        <location evidence="3">Cell junction</location>
        <location evidence="3">Adherens junction</location>
    </subcellularLocation>
    <subcellularLocation>
        <location evidence="2">Cytoplasm</location>
        <location evidence="2">Cytoskeleton</location>
        <location evidence="2">Microtubule organizing center</location>
        <location evidence="2">Centrosome</location>
    </subcellularLocation>
    <subcellularLocation>
        <location evidence="1">Cytoplasmic vesicle membrane</location>
        <topology evidence="1">Peripheral membrane protein</topology>
    </subcellularLocation>
</comment>
<dbReference type="CDD" id="cd01366">
    <property type="entry name" value="KISc_C_terminal"/>
    <property type="match status" value="1"/>
</dbReference>
<evidence type="ECO:0000256" key="6">
    <source>
        <dbReference type="ARBA" id="ARBA00022701"/>
    </source>
</evidence>
<evidence type="ECO:0000256" key="13">
    <source>
        <dbReference type="ARBA" id="ARBA00023212"/>
    </source>
</evidence>
<dbReference type="PRINTS" id="PR00380">
    <property type="entry name" value="KINESINHEAVY"/>
</dbReference>
<dbReference type="InterPro" id="IPR019821">
    <property type="entry name" value="Kinesin_motor_CS"/>
</dbReference>
<evidence type="ECO:0000256" key="4">
    <source>
        <dbReference type="ARBA" id="ARBA00022490"/>
    </source>
</evidence>
<evidence type="ECO:0000256" key="2">
    <source>
        <dbReference type="ARBA" id="ARBA00004300"/>
    </source>
</evidence>
<dbReference type="FunFam" id="3.40.850.10:FF:000022">
    <property type="entry name" value="Kinesin-like protein"/>
    <property type="match status" value="1"/>
</dbReference>
<dbReference type="GO" id="GO:0008017">
    <property type="term" value="F:microtubule binding"/>
    <property type="evidence" value="ECO:0007669"/>
    <property type="project" value="InterPro"/>
</dbReference>
<evidence type="ECO:0000256" key="17">
    <source>
        <dbReference type="RuleBase" id="RU000394"/>
    </source>
</evidence>
<protein>
    <recommendedName>
        <fullName evidence="17">Kinesin-like protein</fullName>
    </recommendedName>
</protein>
<evidence type="ECO:0000259" key="20">
    <source>
        <dbReference type="PROSITE" id="PS50067"/>
    </source>
</evidence>
<feature type="coiled-coil region" evidence="18">
    <location>
        <begin position="180"/>
        <end position="247"/>
    </location>
</feature>
<dbReference type="GO" id="GO:0005813">
    <property type="term" value="C:centrosome"/>
    <property type="evidence" value="ECO:0007669"/>
    <property type="project" value="UniProtKB-SubCell"/>
</dbReference>
<evidence type="ECO:0000256" key="8">
    <source>
        <dbReference type="ARBA" id="ARBA00022840"/>
    </source>
</evidence>
<keyword evidence="10 18" id="KW-0175">Coiled coil</keyword>
<comment type="caution">
    <text evidence="21">The sequence shown here is derived from an EMBL/GenBank/DDBJ whole genome shotgun (WGS) entry which is preliminary data.</text>
</comment>
<gene>
    <name evidence="21" type="ORF">EB796_021863</name>
</gene>
<dbReference type="InterPro" id="IPR027417">
    <property type="entry name" value="P-loop_NTPase"/>
</dbReference>
<keyword evidence="7 16" id="KW-0547">Nucleotide-binding</keyword>
<dbReference type="PANTHER" id="PTHR47972:SF28">
    <property type="entry name" value="KINESIN-LIKE PROTEIN KLP-3"/>
    <property type="match status" value="1"/>
</dbReference>
<dbReference type="OrthoDB" id="3176171at2759"/>
<dbReference type="GO" id="GO:0005524">
    <property type="term" value="F:ATP binding"/>
    <property type="evidence" value="ECO:0007669"/>
    <property type="project" value="UniProtKB-UniRule"/>
</dbReference>
<dbReference type="GO" id="GO:0007018">
    <property type="term" value="P:microtubule-based movement"/>
    <property type="evidence" value="ECO:0007669"/>
    <property type="project" value="InterPro"/>
</dbReference>
<proteinExistence type="inferred from homology"/>
<evidence type="ECO:0000256" key="16">
    <source>
        <dbReference type="PROSITE-ProRule" id="PRU00283"/>
    </source>
</evidence>
<evidence type="ECO:0000256" key="19">
    <source>
        <dbReference type="SAM" id="MobiDB-lite"/>
    </source>
</evidence>
<feature type="domain" description="Kinesin motor" evidence="20">
    <location>
        <begin position="325"/>
        <end position="645"/>
    </location>
</feature>
<dbReference type="Pfam" id="PF00225">
    <property type="entry name" value="Kinesin"/>
    <property type="match status" value="1"/>
</dbReference>
<dbReference type="Proteomes" id="UP000593567">
    <property type="component" value="Unassembled WGS sequence"/>
</dbReference>
<dbReference type="GO" id="GO:0003777">
    <property type="term" value="F:microtubule motor activity"/>
    <property type="evidence" value="ECO:0007669"/>
    <property type="project" value="InterPro"/>
</dbReference>
<feature type="region of interest" description="Disordered" evidence="19">
    <location>
        <begin position="669"/>
        <end position="692"/>
    </location>
</feature>
<feature type="coiled-coil region" evidence="18">
    <location>
        <begin position="15"/>
        <end position="65"/>
    </location>
</feature>
<keyword evidence="14" id="KW-0968">Cytoplasmic vesicle</keyword>
<dbReference type="InterPro" id="IPR027640">
    <property type="entry name" value="Kinesin-like_fam"/>
</dbReference>
<organism evidence="21 22">
    <name type="scientific">Bugula neritina</name>
    <name type="common">Brown bryozoan</name>
    <name type="synonym">Sertularia neritina</name>
    <dbReference type="NCBI Taxonomy" id="10212"/>
    <lineage>
        <taxon>Eukaryota</taxon>
        <taxon>Metazoa</taxon>
        <taxon>Spiralia</taxon>
        <taxon>Lophotrochozoa</taxon>
        <taxon>Bryozoa</taxon>
        <taxon>Gymnolaemata</taxon>
        <taxon>Cheilostomatida</taxon>
        <taxon>Flustrina</taxon>
        <taxon>Buguloidea</taxon>
        <taxon>Bugulidae</taxon>
        <taxon>Bugula</taxon>
    </lineage>
</organism>
<reference evidence="21" key="1">
    <citation type="submission" date="2020-06" db="EMBL/GenBank/DDBJ databases">
        <title>Draft genome of Bugula neritina, a colonial animal packing powerful symbionts and potential medicines.</title>
        <authorList>
            <person name="Rayko M."/>
        </authorList>
    </citation>
    <scope>NUCLEOTIDE SEQUENCE [LARGE SCALE GENOMIC DNA]</scope>
    <source>
        <strain evidence="21">Kwan_BN1</strain>
    </source>
</reference>
<dbReference type="GO" id="GO:0005874">
    <property type="term" value="C:microtubule"/>
    <property type="evidence" value="ECO:0007669"/>
    <property type="project" value="UniProtKB-KW"/>
</dbReference>
<dbReference type="AlphaFoldDB" id="A0A7J7J2B2"/>
<keyword evidence="22" id="KW-1185">Reference proteome</keyword>
<dbReference type="SMART" id="SM00129">
    <property type="entry name" value="KISc"/>
    <property type="match status" value="1"/>
</dbReference>
<dbReference type="Gene3D" id="3.40.850.10">
    <property type="entry name" value="Kinesin motor domain"/>
    <property type="match status" value="1"/>
</dbReference>
<comment type="function">
    <text evidence="15">Minus-end microtubule-dependent motor protein. Involved in apically targeted transport. Required for zonula adherens maintenance.</text>
</comment>
<evidence type="ECO:0000256" key="7">
    <source>
        <dbReference type="ARBA" id="ARBA00022741"/>
    </source>
</evidence>
<evidence type="ECO:0000256" key="18">
    <source>
        <dbReference type="SAM" id="Coils"/>
    </source>
</evidence>
<comment type="similarity">
    <text evidence="16 17">Belongs to the TRAFAC class myosin-kinesin ATPase superfamily. Kinesin family.</text>
</comment>
<dbReference type="PANTHER" id="PTHR47972">
    <property type="entry name" value="KINESIN-LIKE PROTEIN KLP-3"/>
    <property type="match status" value="1"/>
</dbReference>
<dbReference type="InterPro" id="IPR001752">
    <property type="entry name" value="Kinesin_motor_dom"/>
</dbReference>
<dbReference type="InterPro" id="IPR036961">
    <property type="entry name" value="Kinesin_motor_dom_sf"/>
</dbReference>
<keyword evidence="12 16" id="KW-0505">Motor protein</keyword>
<keyword evidence="6 17" id="KW-0493">Microtubule</keyword>
<dbReference type="GO" id="GO:0005871">
    <property type="term" value="C:kinesin complex"/>
    <property type="evidence" value="ECO:0007669"/>
    <property type="project" value="UniProtKB-ARBA"/>
</dbReference>
<keyword evidence="11" id="KW-0472">Membrane</keyword>
<evidence type="ECO:0000313" key="22">
    <source>
        <dbReference type="Proteomes" id="UP000593567"/>
    </source>
</evidence>
<evidence type="ECO:0000256" key="11">
    <source>
        <dbReference type="ARBA" id="ARBA00023136"/>
    </source>
</evidence>
<dbReference type="GO" id="GO:0030659">
    <property type="term" value="C:cytoplasmic vesicle membrane"/>
    <property type="evidence" value="ECO:0007669"/>
    <property type="project" value="UniProtKB-SubCell"/>
</dbReference>
<keyword evidence="8 16" id="KW-0067">ATP-binding</keyword>
<evidence type="ECO:0000256" key="9">
    <source>
        <dbReference type="ARBA" id="ARBA00022949"/>
    </source>
</evidence>
<keyword evidence="9" id="KW-0965">Cell junction</keyword>
<keyword evidence="5" id="KW-0597">Phosphoprotein</keyword>
<dbReference type="SUPFAM" id="SSF52540">
    <property type="entry name" value="P-loop containing nucleoside triphosphate hydrolases"/>
    <property type="match status" value="1"/>
</dbReference>
<dbReference type="GO" id="GO:0005912">
    <property type="term" value="C:adherens junction"/>
    <property type="evidence" value="ECO:0007669"/>
    <property type="project" value="UniProtKB-SubCell"/>
</dbReference>
<evidence type="ECO:0000256" key="15">
    <source>
        <dbReference type="ARBA" id="ARBA00060102"/>
    </source>
</evidence>
<evidence type="ECO:0000256" key="10">
    <source>
        <dbReference type="ARBA" id="ARBA00023054"/>
    </source>
</evidence>
<keyword evidence="4" id="KW-0963">Cytoplasm</keyword>
<evidence type="ECO:0000256" key="3">
    <source>
        <dbReference type="ARBA" id="ARBA00004536"/>
    </source>
</evidence>
<dbReference type="PROSITE" id="PS00411">
    <property type="entry name" value="KINESIN_MOTOR_1"/>
    <property type="match status" value="1"/>
</dbReference>
<evidence type="ECO:0000313" key="21">
    <source>
        <dbReference type="EMBL" id="KAF6019824.1"/>
    </source>
</evidence>
<evidence type="ECO:0000256" key="12">
    <source>
        <dbReference type="ARBA" id="ARBA00023175"/>
    </source>
</evidence>
<evidence type="ECO:0000256" key="1">
    <source>
        <dbReference type="ARBA" id="ARBA00004284"/>
    </source>
</evidence>